<name>A0A9W9H631_9EURO</name>
<comment type="similarity">
    <text evidence="1">Belongs to the SURF1 family.</text>
</comment>
<evidence type="ECO:0000256" key="1">
    <source>
        <dbReference type="RuleBase" id="RU363076"/>
    </source>
</evidence>
<comment type="caution">
    <text evidence="1">Lacks conserved residue(s) required for the propagation of feature annotation.</text>
</comment>
<evidence type="ECO:0000313" key="2">
    <source>
        <dbReference type="EMBL" id="KAJ5139233.1"/>
    </source>
</evidence>
<keyword evidence="3" id="KW-1185">Reference proteome</keyword>
<dbReference type="PROSITE" id="PS50895">
    <property type="entry name" value="SURF1"/>
    <property type="match status" value="1"/>
</dbReference>
<proteinExistence type="inferred from homology"/>
<keyword evidence="1" id="KW-1133">Transmembrane helix</keyword>
<accession>A0A9W9H631</accession>
<dbReference type="EMBL" id="JAPQKL010000003">
    <property type="protein sequence ID" value="KAJ5139233.1"/>
    <property type="molecule type" value="Genomic_DNA"/>
</dbReference>
<feature type="transmembrane region" description="Helical" evidence="1">
    <location>
        <begin position="36"/>
        <end position="54"/>
    </location>
</feature>
<dbReference type="AlphaFoldDB" id="A0A9W9H631"/>
<dbReference type="InterPro" id="IPR002994">
    <property type="entry name" value="Surf1/Shy1"/>
</dbReference>
<comment type="function">
    <text evidence="1">Probably involved in the biogenesis of the COX complex.</text>
</comment>
<evidence type="ECO:0000313" key="3">
    <source>
        <dbReference type="Proteomes" id="UP001149079"/>
    </source>
</evidence>
<comment type="caution">
    <text evidence="2">The sequence shown here is derived from an EMBL/GenBank/DDBJ whole genome shotgun (WGS) entry which is preliminary data.</text>
</comment>
<keyword evidence="1" id="KW-0496">Mitochondrion</keyword>
<dbReference type="OrthoDB" id="10040024at2759"/>
<dbReference type="Pfam" id="PF02104">
    <property type="entry name" value="SURF1"/>
    <property type="match status" value="1"/>
</dbReference>
<dbReference type="RefSeq" id="XP_056523882.1">
    <property type="nucleotide sequence ID" value="XM_056664825.1"/>
</dbReference>
<comment type="subcellular location">
    <subcellularLocation>
        <location evidence="1">Mitochondrion inner membrane</location>
        <topology evidence="1">Multi-pass membrane protein</topology>
    </subcellularLocation>
</comment>
<gene>
    <name evidence="2" type="ORF">N7515_004081</name>
</gene>
<keyword evidence="1" id="KW-0812">Transmembrane</keyword>
<keyword evidence="1" id="KW-0472">Membrane</keyword>
<reference evidence="2" key="2">
    <citation type="journal article" date="2023" name="IMA Fungus">
        <title>Comparative genomic study of the Penicillium genus elucidates a diverse pangenome and 15 lateral gene transfer events.</title>
        <authorList>
            <person name="Petersen C."/>
            <person name="Sorensen T."/>
            <person name="Nielsen M.R."/>
            <person name="Sondergaard T.E."/>
            <person name="Sorensen J.L."/>
            <person name="Fitzpatrick D.A."/>
            <person name="Frisvad J.C."/>
            <person name="Nielsen K.L."/>
        </authorList>
    </citation>
    <scope>NUCLEOTIDE SEQUENCE</scope>
    <source>
        <strain evidence="2">IBT 22155</strain>
    </source>
</reference>
<organism evidence="2 3">
    <name type="scientific">Penicillium bovifimosum</name>
    <dbReference type="NCBI Taxonomy" id="126998"/>
    <lineage>
        <taxon>Eukaryota</taxon>
        <taxon>Fungi</taxon>
        <taxon>Dikarya</taxon>
        <taxon>Ascomycota</taxon>
        <taxon>Pezizomycotina</taxon>
        <taxon>Eurotiomycetes</taxon>
        <taxon>Eurotiomycetidae</taxon>
        <taxon>Eurotiales</taxon>
        <taxon>Aspergillaceae</taxon>
        <taxon>Penicillium</taxon>
    </lineage>
</organism>
<protein>
    <recommendedName>
        <fullName evidence="1">SURF1-like protein</fullName>
    </recommendedName>
</protein>
<dbReference type="Proteomes" id="UP001149079">
    <property type="component" value="Unassembled WGS sequence"/>
</dbReference>
<keyword evidence="1" id="KW-0999">Mitochondrion inner membrane</keyword>
<dbReference type="GeneID" id="81403995"/>
<sequence>MFPVPDLIESYNREAKGIPIGRAAEANLRNNHSQYIFTWYGLSLATSIMLWMVVRKNPNEAMRRVCQNRNW</sequence>
<reference evidence="2" key="1">
    <citation type="submission" date="2022-11" db="EMBL/GenBank/DDBJ databases">
        <authorList>
            <person name="Petersen C."/>
        </authorList>
    </citation>
    <scope>NUCLEOTIDE SEQUENCE</scope>
    <source>
        <strain evidence="2">IBT 22155</strain>
    </source>
</reference>
<dbReference type="GO" id="GO:0005743">
    <property type="term" value="C:mitochondrial inner membrane"/>
    <property type="evidence" value="ECO:0007669"/>
    <property type="project" value="UniProtKB-SubCell"/>
</dbReference>